<evidence type="ECO:0000313" key="2">
    <source>
        <dbReference type="EMBL" id="KIK16035.1"/>
    </source>
</evidence>
<protein>
    <submittedName>
        <fullName evidence="2">Unplaced genomic scaffold scaffold_184, whole genome shotgun sequence</fullName>
    </submittedName>
</protein>
<dbReference type="EMBL" id="KN833868">
    <property type="protein sequence ID" value="KIK16035.1"/>
    <property type="molecule type" value="Genomic_DNA"/>
</dbReference>
<gene>
    <name evidence="2" type="ORF">PISMIDRAFT_278603</name>
</gene>
<sequence>MSSHTDEMRYWRNFAMRRGHERLDPDRVYNAIRDIYENDLLHGDIHDVRHQQTGGSRIRTPQDPTHDHSRSHPHAPTSNRAHAPRPVVPPEERVTPIIPSGTSFHLPPLTHLNEGIRIDSHRHHPHPNYMRSIFPLVHWSGLLTRALLNTAPMCQRLLLDGQKVLNLDKSLGRGGGEDLHRHRHRRCRDVPRRRPGTGHSTGLFRLHSLHPMRVASHIGVLVCGHRCRGRRTRLYD</sequence>
<evidence type="ECO:0000313" key="3">
    <source>
        <dbReference type="Proteomes" id="UP000054018"/>
    </source>
</evidence>
<accession>A0A0C9XUJ7</accession>
<name>A0A0C9XUJ7_9AGAM</name>
<feature type="region of interest" description="Disordered" evidence="1">
    <location>
        <begin position="50"/>
        <end position="106"/>
    </location>
</feature>
<dbReference type="HOGENOM" id="CLU_1175834_0_0_1"/>
<proteinExistence type="predicted"/>
<organism evidence="2 3">
    <name type="scientific">Pisolithus microcarpus 441</name>
    <dbReference type="NCBI Taxonomy" id="765257"/>
    <lineage>
        <taxon>Eukaryota</taxon>
        <taxon>Fungi</taxon>
        <taxon>Dikarya</taxon>
        <taxon>Basidiomycota</taxon>
        <taxon>Agaricomycotina</taxon>
        <taxon>Agaricomycetes</taxon>
        <taxon>Agaricomycetidae</taxon>
        <taxon>Boletales</taxon>
        <taxon>Sclerodermatineae</taxon>
        <taxon>Pisolithaceae</taxon>
        <taxon>Pisolithus</taxon>
    </lineage>
</organism>
<reference evidence="2 3" key="1">
    <citation type="submission" date="2014-04" db="EMBL/GenBank/DDBJ databases">
        <authorList>
            <consortium name="DOE Joint Genome Institute"/>
            <person name="Kuo A."/>
            <person name="Kohler A."/>
            <person name="Costa M.D."/>
            <person name="Nagy L.G."/>
            <person name="Floudas D."/>
            <person name="Copeland A."/>
            <person name="Barry K.W."/>
            <person name="Cichocki N."/>
            <person name="Veneault-Fourrey C."/>
            <person name="LaButti K."/>
            <person name="Lindquist E.A."/>
            <person name="Lipzen A."/>
            <person name="Lundell T."/>
            <person name="Morin E."/>
            <person name="Murat C."/>
            <person name="Sun H."/>
            <person name="Tunlid A."/>
            <person name="Henrissat B."/>
            <person name="Grigoriev I.V."/>
            <person name="Hibbett D.S."/>
            <person name="Martin F."/>
            <person name="Nordberg H.P."/>
            <person name="Cantor M.N."/>
            <person name="Hua S.X."/>
        </authorList>
    </citation>
    <scope>NUCLEOTIDE SEQUENCE [LARGE SCALE GENOMIC DNA]</scope>
    <source>
        <strain evidence="2 3">441</strain>
    </source>
</reference>
<reference evidence="3" key="2">
    <citation type="submission" date="2015-01" db="EMBL/GenBank/DDBJ databases">
        <title>Evolutionary Origins and Diversification of the Mycorrhizal Mutualists.</title>
        <authorList>
            <consortium name="DOE Joint Genome Institute"/>
            <consortium name="Mycorrhizal Genomics Consortium"/>
            <person name="Kohler A."/>
            <person name="Kuo A."/>
            <person name="Nagy L.G."/>
            <person name="Floudas D."/>
            <person name="Copeland A."/>
            <person name="Barry K.W."/>
            <person name="Cichocki N."/>
            <person name="Veneault-Fourrey C."/>
            <person name="LaButti K."/>
            <person name="Lindquist E.A."/>
            <person name="Lipzen A."/>
            <person name="Lundell T."/>
            <person name="Morin E."/>
            <person name="Murat C."/>
            <person name="Riley R."/>
            <person name="Ohm R."/>
            <person name="Sun H."/>
            <person name="Tunlid A."/>
            <person name="Henrissat B."/>
            <person name="Grigoriev I.V."/>
            <person name="Hibbett D.S."/>
            <person name="Martin F."/>
        </authorList>
    </citation>
    <scope>NUCLEOTIDE SEQUENCE [LARGE SCALE GENOMIC DNA]</scope>
    <source>
        <strain evidence="3">441</strain>
    </source>
</reference>
<evidence type="ECO:0000256" key="1">
    <source>
        <dbReference type="SAM" id="MobiDB-lite"/>
    </source>
</evidence>
<dbReference type="Proteomes" id="UP000054018">
    <property type="component" value="Unassembled WGS sequence"/>
</dbReference>
<dbReference type="OrthoDB" id="2691198at2759"/>
<keyword evidence="3" id="KW-1185">Reference proteome</keyword>
<dbReference type="AlphaFoldDB" id="A0A0C9XUJ7"/>